<sequence>MALAQKNGLKLEFATAEDAEAIAPLFSSSFHDHAYFRRMVPDTAESRVAWADLFRFACKDPYTICLKVTDEATGKIVSHGRWVKPKKRVEDEQPGHEEQRWSALDPHLDAETAEALFGSFERNSHEMMGDRRHYYMELLMTAEGYKGRGSGGMILEHGTGLADEEQVECYIDASPAGRPLYERHGFVFSKQEKLPMDYHYNFGIREPKTEEK</sequence>
<name>A0A074WK40_9PEZI</name>
<dbReference type="OrthoDB" id="2115692at2759"/>
<dbReference type="InterPro" id="IPR016181">
    <property type="entry name" value="Acyl_CoA_acyltransferase"/>
</dbReference>
<dbReference type="HOGENOM" id="CLU_060131_6_4_1"/>
<reference evidence="2 3" key="1">
    <citation type="journal article" date="2014" name="BMC Genomics">
        <title>Genome sequencing of four Aureobasidium pullulans varieties: biotechnological potential, stress tolerance, and description of new species.</title>
        <authorList>
            <person name="Gostin Ar C."/>
            <person name="Ohm R.A."/>
            <person name="Kogej T."/>
            <person name="Sonjak S."/>
            <person name="Turk M."/>
            <person name="Zajc J."/>
            <person name="Zalar P."/>
            <person name="Grube M."/>
            <person name="Sun H."/>
            <person name="Han J."/>
            <person name="Sharma A."/>
            <person name="Chiniquy J."/>
            <person name="Ngan C.Y."/>
            <person name="Lipzen A."/>
            <person name="Barry K."/>
            <person name="Grigoriev I.V."/>
            <person name="Gunde-Cimerman N."/>
        </authorList>
    </citation>
    <scope>NUCLEOTIDE SEQUENCE [LARGE SCALE GENOMIC DNA]</scope>
    <source>
        <strain evidence="2 3">CBS 147.97</strain>
    </source>
</reference>
<dbReference type="GeneID" id="25410445"/>
<evidence type="ECO:0000313" key="2">
    <source>
        <dbReference type="EMBL" id="KEQ73500.1"/>
    </source>
</evidence>
<dbReference type="STRING" id="1043004.A0A074WK40"/>
<dbReference type="EMBL" id="KL584709">
    <property type="protein sequence ID" value="KEQ73500.1"/>
    <property type="molecule type" value="Genomic_DNA"/>
</dbReference>
<accession>A0A074WK40</accession>
<organism evidence="2 3">
    <name type="scientific">Aureobasidium namibiae CBS 147.97</name>
    <dbReference type="NCBI Taxonomy" id="1043004"/>
    <lineage>
        <taxon>Eukaryota</taxon>
        <taxon>Fungi</taxon>
        <taxon>Dikarya</taxon>
        <taxon>Ascomycota</taxon>
        <taxon>Pezizomycotina</taxon>
        <taxon>Dothideomycetes</taxon>
        <taxon>Dothideomycetidae</taxon>
        <taxon>Dothideales</taxon>
        <taxon>Saccotheciaceae</taxon>
        <taxon>Aureobasidium</taxon>
    </lineage>
</organism>
<evidence type="ECO:0000313" key="3">
    <source>
        <dbReference type="Proteomes" id="UP000027730"/>
    </source>
</evidence>
<dbReference type="InterPro" id="IPR052523">
    <property type="entry name" value="Trichothecene_AcTrans"/>
</dbReference>
<proteinExistence type="predicted"/>
<dbReference type="PANTHER" id="PTHR42791">
    <property type="entry name" value="GNAT FAMILY ACETYLTRANSFERASE"/>
    <property type="match status" value="1"/>
</dbReference>
<keyword evidence="3" id="KW-1185">Reference proteome</keyword>
<dbReference type="InterPro" id="IPR000182">
    <property type="entry name" value="GNAT_dom"/>
</dbReference>
<feature type="domain" description="N-acetyltransferase" evidence="1">
    <location>
        <begin position="131"/>
        <end position="192"/>
    </location>
</feature>
<dbReference type="Proteomes" id="UP000027730">
    <property type="component" value="Unassembled WGS sequence"/>
</dbReference>
<protein>
    <recommendedName>
        <fullName evidence="1">N-acetyltransferase domain-containing protein</fullName>
    </recommendedName>
</protein>
<evidence type="ECO:0000259" key="1">
    <source>
        <dbReference type="Pfam" id="PF13673"/>
    </source>
</evidence>
<dbReference type="PANTHER" id="PTHR42791:SF2">
    <property type="entry name" value="N-ACETYLTRANSFERASE DOMAIN-CONTAINING PROTEIN"/>
    <property type="match status" value="1"/>
</dbReference>
<gene>
    <name evidence="2" type="ORF">M436DRAFT_46074</name>
</gene>
<dbReference type="SUPFAM" id="SSF55729">
    <property type="entry name" value="Acyl-CoA N-acyltransferases (Nat)"/>
    <property type="match status" value="1"/>
</dbReference>
<dbReference type="Pfam" id="PF13673">
    <property type="entry name" value="Acetyltransf_10"/>
    <property type="match status" value="1"/>
</dbReference>
<dbReference type="AlphaFoldDB" id="A0A074WK40"/>
<dbReference type="RefSeq" id="XP_013427429.1">
    <property type="nucleotide sequence ID" value="XM_013571975.1"/>
</dbReference>
<dbReference type="Gene3D" id="3.40.630.30">
    <property type="match status" value="1"/>
</dbReference>